<dbReference type="Pfam" id="PF00291">
    <property type="entry name" value="PALP"/>
    <property type="match status" value="1"/>
</dbReference>
<feature type="non-terminal residue" evidence="5">
    <location>
        <position position="1"/>
    </location>
</feature>
<proteinExistence type="inferred from homology"/>
<evidence type="ECO:0000256" key="1">
    <source>
        <dbReference type="ARBA" id="ARBA00001933"/>
    </source>
</evidence>
<keyword evidence="3" id="KW-0663">Pyridoxal phosphate</keyword>
<comment type="caution">
    <text evidence="5">The sequence shown here is derived from an EMBL/GenBank/DDBJ whole genome shotgun (WGS) entry which is preliminary data.</text>
</comment>
<evidence type="ECO:0000256" key="2">
    <source>
        <dbReference type="ARBA" id="ARBA00007103"/>
    </source>
</evidence>
<comment type="similarity">
    <text evidence="2">Belongs to the cysteine synthase/cystathionine beta-synthase family.</text>
</comment>
<dbReference type="SMART" id="SM00116">
    <property type="entry name" value="CBS"/>
    <property type="match status" value="2"/>
</dbReference>
<gene>
    <name evidence="5" type="ORF">B1B_07288</name>
</gene>
<organism evidence="5">
    <name type="scientific">mine drainage metagenome</name>
    <dbReference type="NCBI Taxonomy" id="410659"/>
    <lineage>
        <taxon>unclassified sequences</taxon>
        <taxon>metagenomes</taxon>
        <taxon>ecological metagenomes</taxon>
    </lineage>
</organism>
<reference evidence="5" key="2">
    <citation type="journal article" date="2014" name="ISME J.">
        <title>Microbial stratification in low pH oxic and suboxic macroscopic growths along an acid mine drainage.</title>
        <authorList>
            <person name="Mendez-Garcia C."/>
            <person name="Mesa V."/>
            <person name="Sprenger R.R."/>
            <person name="Richter M."/>
            <person name="Diez M.S."/>
            <person name="Solano J."/>
            <person name="Bargiela R."/>
            <person name="Golyshina O.V."/>
            <person name="Manteca A."/>
            <person name="Ramos J.L."/>
            <person name="Gallego J.R."/>
            <person name="Llorente I."/>
            <person name="Martins Dos Santos V.A."/>
            <person name="Jensen O.N."/>
            <person name="Pelaez A.I."/>
            <person name="Sanchez J."/>
            <person name="Ferrer M."/>
        </authorList>
    </citation>
    <scope>NUCLEOTIDE SEQUENCE</scope>
</reference>
<dbReference type="Gene3D" id="3.40.50.1100">
    <property type="match status" value="2"/>
</dbReference>
<dbReference type="CDD" id="cd01561">
    <property type="entry name" value="CBS_like"/>
    <property type="match status" value="1"/>
</dbReference>
<dbReference type="InterPro" id="IPR036052">
    <property type="entry name" value="TrpB-like_PALP_sf"/>
</dbReference>
<dbReference type="Pfam" id="PF00571">
    <property type="entry name" value="CBS"/>
    <property type="match status" value="2"/>
</dbReference>
<evidence type="ECO:0000259" key="4">
    <source>
        <dbReference type="PROSITE" id="PS51371"/>
    </source>
</evidence>
<comment type="cofactor">
    <cofactor evidence="1">
        <name>pyridoxal 5'-phosphate</name>
        <dbReference type="ChEBI" id="CHEBI:597326"/>
    </cofactor>
</comment>
<dbReference type="SUPFAM" id="SSF54631">
    <property type="entry name" value="CBS-domain pair"/>
    <property type="match status" value="1"/>
</dbReference>
<feature type="domain" description="CBS" evidence="4">
    <location>
        <begin position="277"/>
        <end position="332"/>
    </location>
</feature>
<accession>T1AP49</accession>
<dbReference type="InterPro" id="IPR000644">
    <property type="entry name" value="CBS_dom"/>
</dbReference>
<protein>
    <submittedName>
        <fullName evidence="5">Cystathionine beta-synthase</fullName>
    </submittedName>
</protein>
<dbReference type="InterPro" id="IPR046342">
    <property type="entry name" value="CBS_dom_sf"/>
</dbReference>
<dbReference type="PANTHER" id="PTHR10314">
    <property type="entry name" value="CYSTATHIONINE BETA-SYNTHASE"/>
    <property type="match status" value="1"/>
</dbReference>
<dbReference type="InterPro" id="IPR050214">
    <property type="entry name" value="Cys_Synth/Cystath_Beta-Synth"/>
</dbReference>
<evidence type="ECO:0000313" key="5">
    <source>
        <dbReference type="EMBL" id="EQD62361.1"/>
    </source>
</evidence>
<dbReference type="SUPFAM" id="SSF53686">
    <property type="entry name" value="Tryptophan synthase beta subunit-like PLP-dependent enzymes"/>
    <property type="match status" value="1"/>
</dbReference>
<dbReference type="InterPro" id="IPR001926">
    <property type="entry name" value="TrpB-like_PALP"/>
</dbReference>
<dbReference type="FunFam" id="3.40.50.1100:FF:000003">
    <property type="entry name" value="Cystathionine beta-synthase"/>
    <property type="match status" value="1"/>
</dbReference>
<evidence type="ECO:0000256" key="3">
    <source>
        <dbReference type="ARBA" id="ARBA00022898"/>
    </source>
</evidence>
<reference evidence="5" key="1">
    <citation type="submission" date="2013-08" db="EMBL/GenBank/DDBJ databases">
        <authorList>
            <person name="Mendez C."/>
            <person name="Richter M."/>
            <person name="Ferrer M."/>
            <person name="Sanchez J."/>
        </authorList>
    </citation>
    <scope>NUCLEOTIDE SEQUENCE</scope>
</reference>
<dbReference type="FunFam" id="3.40.50.1100:FF:000118">
    <property type="entry name" value="Related to CYS4-cystathionine beta-synthase"/>
    <property type="match status" value="1"/>
</dbReference>
<name>T1AP49_9ZZZZ</name>
<dbReference type="GO" id="GO:0006534">
    <property type="term" value="P:cysteine metabolic process"/>
    <property type="evidence" value="ECO:0007669"/>
    <property type="project" value="UniProtKB-ARBA"/>
</dbReference>
<dbReference type="Gene3D" id="3.10.580.10">
    <property type="entry name" value="CBS-domain"/>
    <property type="match status" value="1"/>
</dbReference>
<dbReference type="PROSITE" id="PS51371">
    <property type="entry name" value="CBS"/>
    <property type="match status" value="1"/>
</dbReference>
<dbReference type="EMBL" id="AUZY01004643">
    <property type="protein sequence ID" value="EQD62361.1"/>
    <property type="molecule type" value="Genomic_DNA"/>
</dbReference>
<dbReference type="AlphaFoldDB" id="T1AP49"/>
<dbReference type="GO" id="GO:0009069">
    <property type="term" value="P:serine family amino acid metabolic process"/>
    <property type="evidence" value="ECO:0007669"/>
    <property type="project" value="UniProtKB-ARBA"/>
</dbReference>
<dbReference type="GO" id="GO:0044272">
    <property type="term" value="P:sulfur compound biosynthetic process"/>
    <property type="evidence" value="ECO:0007669"/>
    <property type="project" value="UniProtKB-ARBA"/>
</dbReference>
<sequence length="399" mass="43126">GGTIVEATSGNTGVGLALVAAVRGYRCVFVIPDKMSSEKIRLLRAYGARVVVTPSQLPPEHPMSHYSVARRLAREIPGAYYPNQYENEGNALAHYRTTGPEIDRNGGEDLTAVVATVGTGGTLSGIGRYFKEHRPSVRIVAVDPAGSILGTYFRTKEVAKAAPYLVEGIGEDLIPKSIHFQYIDEFVEVNDAESFAMARRLAREEGLFVGGSSGSAVAGALRWLSTRPVPAGSTIVIVLPDSGDRYLSKFYSDEWMREKGFLDPGATARSLLSRKGDLPALVTAEPTTRVRDALALLRRHGFSQMPILSSGANVGSVQEEEILRRMLEDETVVERTVASVLLPPFPEVGADTPVATVLHRLKEERALLVREPATGTPIGLLTRYDLLGFLSEEGASHAI</sequence>